<name>A0AAW2YWD8_9EUKA</name>
<sequence>MSLCGLPPDVIFESARNAVQFWVNQKDVEIKYHKHSYKELSNRVDQMQNNMNEQLSQANLITSQLNKKLQTSEHECENLKKDLSELQEKYSEKAREKAKLQELYTSLKKKYDQSYRDNVNARITSPKSVFEPKDTRPPPSATLFAKDRSMNRQQNNVFNQQMFHLGINEDSSPIKSPSFLNNSLNSSNNVLFGPPSLSNTVNKVKPRQLIPPQLPPRLMYTPVLKRPMSPRMMMNKSPR</sequence>
<comment type="caution">
    <text evidence="2">The sequence shown here is derived from an EMBL/GenBank/DDBJ whole genome shotgun (WGS) entry which is preliminary data.</text>
</comment>
<organism evidence="2 3">
    <name type="scientific">Acrasis kona</name>
    <dbReference type="NCBI Taxonomy" id="1008807"/>
    <lineage>
        <taxon>Eukaryota</taxon>
        <taxon>Discoba</taxon>
        <taxon>Heterolobosea</taxon>
        <taxon>Tetramitia</taxon>
        <taxon>Eutetramitia</taxon>
        <taxon>Acrasidae</taxon>
        <taxon>Acrasis</taxon>
    </lineage>
</organism>
<dbReference type="PANTHER" id="PTHR14305">
    <property type="entry name" value="E3 UBIQUITIN-PROTEIN LIGASE CCNB1IP1"/>
    <property type="match status" value="1"/>
</dbReference>
<dbReference type="GO" id="GO:0061630">
    <property type="term" value="F:ubiquitin protein ligase activity"/>
    <property type="evidence" value="ECO:0007669"/>
    <property type="project" value="InterPro"/>
</dbReference>
<reference evidence="2 3" key="1">
    <citation type="submission" date="2024-03" db="EMBL/GenBank/DDBJ databases">
        <title>The Acrasis kona genome and developmental transcriptomes reveal deep origins of eukaryotic multicellular pathways.</title>
        <authorList>
            <person name="Sheikh S."/>
            <person name="Fu C.-J."/>
            <person name="Brown M.W."/>
            <person name="Baldauf S.L."/>
        </authorList>
    </citation>
    <scope>NUCLEOTIDE SEQUENCE [LARGE SCALE GENOMIC DNA]</scope>
    <source>
        <strain evidence="2 3">ATCC MYA-3509</strain>
    </source>
</reference>
<dbReference type="Proteomes" id="UP001431209">
    <property type="component" value="Unassembled WGS sequence"/>
</dbReference>
<dbReference type="EMBL" id="JAOPGA020000791">
    <property type="protein sequence ID" value="KAL0481773.1"/>
    <property type="molecule type" value="Genomic_DNA"/>
</dbReference>
<protein>
    <submittedName>
        <fullName evidence="2">E3 ubiquitin-protein ligase</fullName>
    </submittedName>
</protein>
<keyword evidence="1" id="KW-0175">Coiled coil</keyword>
<dbReference type="GO" id="GO:0000795">
    <property type="term" value="C:synaptonemal complex"/>
    <property type="evidence" value="ECO:0007669"/>
    <property type="project" value="InterPro"/>
</dbReference>
<evidence type="ECO:0000313" key="3">
    <source>
        <dbReference type="Proteomes" id="UP001431209"/>
    </source>
</evidence>
<accession>A0AAW2YWD8</accession>
<dbReference type="InterPro" id="IPR042448">
    <property type="entry name" value="CCNB1IP1"/>
</dbReference>
<dbReference type="PANTHER" id="PTHR14305:SF0">
    <property type="entry name" value="E3 UBIQUITIN-PROTEIN LIGASE CCNB1IP1"/>
    <property type="match status" value="1"/>
</dbReference>
<proteinExistence type="predicted"/>
<gene>
    <name evidence="2" type="ORF">AKO1_012422</name>
</gene>
<evidence type="ECO:0000313" key="2">
    <source>
        <dbReference type="EMBL" id="KAL0481773.1"/>
    </source>
</evidence>
<dbReference type="AlphaFoldDB" id="A0AAW2YWD8"/>
<evidence type="ECO:0000256" key="1">
    <source>
        <dbReference type="SAM" id="Coils"/>
    </source>
</evidence>
<dbReference type="GO" id="GO:0007131">
    <property type="term" value="P:reciprocal meiotic recombination"/>
    <property type="evidence" value="ECO:0007669"/>
    <property type="project" value="InterPro"/>
</dbReference>
<keyword evidence="3" id="KW-1185">Reference proteome</keyword>
<feature type="coiled-coil region" evidence="1">
    <location>
        <begin position="30"/>
        <end position="110"/>
    </location>
</feature>